<sequence>MEYIQKLNDLFNKQSLKNKLNKGDSQQAYKYLQIYLEESDHSDLYNYLMTFAPEVGMSVFAKYLKKLDGETRKVQLSKFFNSELFKENRNNMSTKRGMALVALLYKEQFSQDEIEDALVEVCRIIMNTTKSGINSQIIENVSREFIDSVDTGFFENYKVSKNIDKNDFCNIEQIFCNVAFQNITDKVNVSPKKQLSILYWLMNFNNTTTVNTEQINIMINKIRAWLPEFKRVVIEDGALMRQYKIEKNQIANKDKEAEEQILSDTKEEKKVIKDSKDQENIVEEGKKEQISIQNKESDETSNKQEQDLQKVEVTDSVSNIDEQIDSQKLTSKEDINTMKEIDSIYMSLRAVKEKFRTMEKDIETTKGNYQNYKCQYNNLKMQNAELIKTVSSLKTEINEEKMKNIALNSQATKMKQDLEMKNKLEEEYKIKMKILHETNNMIDNNSLQEFKNKLAGKLSNVYQDFMEVRNELIDPDMGEILKIKMDEIFKELQKQGIKLS</sequence>
<evidence type="ECO:0000313" key="3">
    <source>
        <dbReference type="EMBL" id="ABW19572.1"/>
    </source>
</evidence>
<proteinExistence type="predicted"/>
<organism evidence="3 4">
    <name type="scientific">Alkaliphilus oremlandii (strain OhILAs)</name>
    <name type="common">Clostridium oremlandii (strain OhILAs)</name>
    <dbReference type="NCBI Taxonomy" id="350688"/>
    <lineage>
        <taxon>Bacteria</taxon>
        <taxon>Bacillati</taxon>
        <taxon>Bacillota</taxon>
        <taxon>Clostridia</taxon>
        <taxon>Peptostreptococcales</taxon>
        <taxon>Natronincolaceae</taxon>
        <taxon>Alkaliphilus</taxon>
    </lineage>
</organism>
<dbReference type="KEGG" id="aoe:Clos_2035"/>
<feature type="coiled-coil region" evidence="1">
    <location>
        <begin position="362"/>
        <end position="427"/>
    </location>
</feature>
<evidence type="ECO:0000313" key="4">
    <source>
        <dbReference type="Proteomes" id="UP000000269"/>
    </source>
</evidence>
<dbReference type="HOGENOM" id="CLU_544737_0_0_9"/>
<feature type="region of interest" description="Disordered" evidence="2">
    <location>
        <begin position="272"/>
        <end position="319"/>
    </location>
</feature>
<protein>
    <submittedName>
        <fullName evidence="3">Uncharacterized protein</fullName>
    </submittedName>
</protein>
<dbReference type="EMBL" id="CP000853">
    <property type="protein sequence ID" value="ABW19572.1"/>
    <property type="molecule type" value="Genomic_DNA"/>
</dbReference>
<dbReference type="OrthoDB" id="9843526at2"/>
<dbReference type="AlphaFoldDB" id="A8MIE0"/>
<evidence type="ECO:0000256" key="2">
    <source>
        <dbReference type="SAM" id="MobiDB-lite"/>
    </source>
</evidence>
<feature type="coiled-coil region" evidence="1">
    <location>
        <begin position="240"/>
        <end position="268"/>
    </location>
</feature>
<dbReference type="RefSeq" id="WP_012159881.1">
    <property type="nucleotide sequence ID" value="NC_009922.1"/>
</dbReference>
<keyword evidence="1" id="KW-0175">Coiled coil</keyword>
<reference evidence="4" key="1">
    <citation type="submission" date="2007-10" db="EMBL/GenBank/DDBJ databases">
        <title>Complete genome of Alkaliphilus oremlandii OhILAs.</title>
        <authorList>
            <person name="Copeland A."/>
            <person name="Lucas S."/>
            <person name="Lapidus A."/>
            <person name="Barry K."/>
            <person name="Detter J.C."/>
            <person name="Glavina del Rio T."/>
            <person name="Hammon N."/>
            <person name="Israni S."/>
            <person name="Dalin E."/>
            <person name="Tice H."/>
            <person name="Pitluck S."/>
            <person name="Chain P."/>
            <person name="Malfatti S."/>
            <person name="Shin M."/>
            <person name="Vergez L."/>
            <person name="Schmutz J."/>
            <person name="Larimer F."/>
            <person name="Land M."/>
            <person name="Hauser L."/>
            <person name="Kyrpides N."/>
            <person name="Mikhailova N."/>
            <person name="Stolz J.F."/>
            <person name="Dawson A."/>
            <person name="Fisher E."/>
            <person name="Crable B."/>
            <person name="Perera E."/>
            <person name="Lisak J."/>
            <person name="Ranganathan M."/>
            <person name="Basu P."/>
            <person name="Richardson P."/>
        </authorList>
    </citation>
    <scope>NUCLEOTIDE SEQUENCE [LARGE SCALE GENOMIC DNA]</scope>
    <source>
        <strain evidence="4">OhILAs</strain>
    </source>
</reference>
<dbReference type="STRING" id="350688.Clos_2035"/>
<accession>A8MIE0</accession>
<evidence type="ECO:0000256" key="1">
    <source>
        <dbReference type="SAM" id="Coils"/>
    </source>
</evidence>
<name>A8MIE0_ALKOO</name>
<gene>
    <name evidence="3" type="ordered locus">Clos_2035</name>
</gene>
<dbReference type="Proteomes" id="UP000000269">
    <property type="component" value="Chromosome"/>
</dbReference>
<feature type="compositionally biased region" description="Basic and acidic residues" evidence="2">
    <location>
        <begin position="272"/>
        <end position="313"/>
    </location>
</feature>
<keyword evidence="4" id="KW-1185">Reference proteome</keyword>